<dbReference type="PROSITE" id="PS50217">
    <property type="entry name" value="BZIP"/>
    <property type="match status" value="1"/>
</dbReference>
<evidence type="ECO:0000256" key="1">
    <source>
        <dbReference type="SAM" id="Coils"/>
    </source>
</evidence>
<proteinExistence type="predicted"/>
<evidence type="ECO:0000313" key="3">
    <source>
        <dbReference type="EMBL" id="CAG8726791.1"/>
    </source>
</evidence>
<gene>
    <name evidence="3" type="ORF">AMORRO_LOCUS13714</name>
</gene>
<evidence type="ECO:0000259" key="2">
    <source>
        <dbReference type="PROSITE" id="PS50217"/>
    </source>
</evidence>
<reference evidence="3" key="1">
    <citation type="submission" date="2021-06" db="EMBL/GenBank/DDBJ databases">
        <authorList>
            <person name="Kallberg Y."/>
            <person name="Tangrot J."/>
            <person name="Rosling A."/>
        </authorList>
    </citation>
    <scope>NUCLEOTIDE SEQUENCE</scope>
    <source>
        <strain evidence="3">CL551</strain>
    </source>
</reference>
<feature type="domain" description="BZIP" evidence="2">
    <location>
        <begin position="157"/>
        <end position="214"/>
    </location>
</feature>
<dbReference type="Proteomes" id="UP000789342">
    <property type="component" value="Unassembled WGS sequence"/>
</dbReference>
<evidence type="ECO:0000313" key="4">
    <source>
        <dbReference type="Proteomes" id="UP000789342"/>
    </source>
</evidence>
<dbReference type="GO" id="GO:0003700">
    <property type="term" value="F:DNA-binding transcription factor activity"/>
    <property type="evidence" value="ECO:0007669"/>
    <property type="project" value="InterPro"/>
</dbReference>
<dbReference type="AlphaFoldDB" id="A0A9N9NEX5"/>
<dbReference type="EMBL" id="CAJVPV010024592">
    <property type="protein sequence ID" value="CAG8726791.1"/>
    <property type="molecule type" value="Genomic_DNA"/>
</dbReference>
<dbReference type="InterPro" id="IPR004827">
    <property type="entry name" value="bZIP"/>
</dbReference>
<name>A0A9N9NEX5_9GLOM</name>
<feature type="coiled-coil region" evidence="1">
    <location>
        <begin position="152"/>
        <end position="240"/>
    </location>
</feature>
<dbReference type="Pfam" id="PF00170">
    <property type="entry name" value="bZIP_1"/>
    <property type="match status" value="1"/>
</dbReference>
<dbReference type="InterPro" id="IPR046347">
    <property type="entry name" value="bZIP_sf"/>
</dbReference>
<dbReference type="SUPFAM" id="SSF57959">
    <property type="entry name" value="Leucine zipper domain"/>
    <property type="match status" value="1"/>
</dbReference>
<protein>
    <submittedName>
        <fullName evidence="3">406_t:CDS:1</fullName>
    </submittedName>
</protein>
<sequence>MNNLAQCQKNETNLKALANNTSDATGEGNPSNTVNSITFYNAPFNPSVVKVSNGQQFTNYVLPPLRFHATLPAINCPPTPIIRSIKNSYIHSHPTQQIHPQSLPVSQIPTKAPHAHLYKPLTLDPSPLLCRPITLPPPIIQPHDNGAIVPEKNRMQKEKQALKLERNRIAAKECRERRKEYITRLEGRVERIEEENEVLKKKIQEAKVKLELFERNTLGRNELEMIVRELQEKLDCTENA</sequence>
<dbReference type="CDD" id="cd14690">
    <property type="entry name" value="bZIP_CREB1"/>
    <property type="match status" value="1"/>
</dbReference>
<comment type="caution">
    <text evidence="3">The sequence shown here is derived from an EMBL/GenBank/DDBJ whole genome shotgun (WGS) entry which is preliminary data.</text>
</comment>
<organism evidence="3 4">
    <name type="scientific">Acaulospora morrowiae</name>
    <dbReference type="NCBI Taxonomy" id="94023"/>
    <lineage>
        <taxon>Eukaryota</taxon>
        <taxon>Fungi</taxon>
        <taxon>Fungi incertae sedis</taxon>
        <taxon>Mucoromycota</taxon>
        <taxon>Glomeromycotina</taxon>
        <taxon>Glomeromycetes</taxon>
        <taxon>Diversisporales</taxon>
        <taxon>Acaulosporaceae</taxon>
        <taxon>Acaulospora</taxon>
    </lineage>
</organism>
<dbReference type="Gene3D" id="1.20.5.170">
    <property type="match status" value="1"/>
</dbReference>
<dbReference type="PRINTS" id="PR00041">
    <property type="entry name" value="LEUZIPPRCREB"/>
</dbReference>
<keyword evidence="4" id="KW-1185">Reference proteome</keyword>
<dbReference type="OrthoDB" id="295274at2759"/>
<dbReference type="SMART" id="SM00338">
    <property type="entry name" value="BRLZ"/>
    <property type="match status" value="1"/>
</dbReference>
<dbReference type="PROSITE" id="PS00036">
    <property type="entry name" value="BZIP_BASIC"/>
    <property type="match status" value="1"/>
</dbReference>
<keyword evidence="1" id="KW-0175">Coiled coil</keyword>
<accession>A0A9N9NEX5</accession>